<dbReference type="Pfam" id="PF04205">
    <property type="entry name" value="FMN_bind"/>
    <property type="match status" value="1"/>
</dbReference>
<keyword evidence="4" id="KW-0597">Phosphoprotein</keyword>
<evidence type="ECO:0000256" key="1">
    <source>
        <dbReference type="ARBA" id="ARBA00022448"/>
    </source>
</evidence>
<evidence type="ECO:0000256" key="11">
    <source>
        <dbReference type="ARBA" id="ARBA00023053"/>
    </source>
</evidence>
<evidence type="ECO:0000256" key="3">
    <source>
        <dbReference type="ARBA" id="ARBA00022519"/>
    </source>
</evidence>
<protein>
    <recommendedName>
        <fullName evidence="16">FMN-binding domain-containing protein</fullName>
    </recommendedName>
</protein>
<dbReference type="InterPro" id="IPR007329">
    <property type="entry name" value="FMN-bd"/>
</dbReference>
<evidence type="ECO:0000256" key="14">
    <source>
        <dbReference type="ARBA" id="ARBA00023136"/>
    </source>
</evidence>
<dbReference type="GO" id="GO:0016655">
    <property type="term" value="F:oxidoreductase activity, acting on NAD(P)H, quinone or similar compound as acceptor"/>
    <property type="evidence" value="ECO:0007669"/>
    <property type="project" value="InterPro"/>
</dbReference>
<organism evidence="17 18">
    <name type="scientific">Candidatus Coatesbacteria bacterium RBG_13_66_14</name>
    <dbReference type="NCBI Taxonomy" id="1817816"/>
    <lineage>
        <taxon>Bacteria</taxon>
        <taxon>Candidatus Coatesiibacteriota</taxon>
    </lineage>
</organism>
<evidence type="ECO:0000256" key="12">
    <source>
        <dbReference type="ARBA" id="ARBA00023065"/>
    </source>
</evidence>
<keyword evidence="11" id="KW-0915">Sodium</keyword>
<dbReference type="Proteomes" id="UP000177187">
    <property type="component" value="Unassembled WGS sequence"/>
</dbReference>
<evidence type="ECO:0000256" key="2">
    <source>
        <dbReference type="ARBA" id="ARBA00022475"/>
    </source>
</evidence>
<keyword evidence="6" id="KW-0288">FMN</keyword>
<feature type="domain" description="FMN-binding" evidence="16">
    <location>
        <begin position="106"/>
        <end position="201"/>
    </location>
</feature>
<accession>A0A1F5FHF6</accession>
<keyword evidence="7" id="KW-0812">Transmembrane</keyword>
<dbReference type="EMBL" id="MFAF01000017">
    <property type="protein sequence ID" value="OGD78997.1"/>
    <property type="molecule type" value="Genomic_DNA"/>
</dbReference>
<keyword evidence="5" id="KW-0285">Flavoprotein</keyword>
<evidence type="ECO:0000256" key="4">
    <source>
        <dbReference type="ARBA" id="ARBA00022553"/>
    </source>
</evidence>
<dbReference type="AlphaFoldDB" id="A0A1F5FHF6"/>
<dbReference type="GO" id="GO:0006814">
    <property type="term" value="P:sodium ion transport"/>
    <property type="evidence" value="ECO:0007669"/>
    <property type="project" value="UniProtKB-KW"/>
</dbReference>
<keyword evidence="14" id="KW-0472">Membrane</keyword>
<dbReference type="STRING" id="1817816.A2Y64_04125"/>
<evidence type="ECO:0000256" key="13">
    <source>
        <dbReference type="ARBA" id="ARBA00023075"/>
    </source>
</evidence>
<evidence type="ECO:0000256" key="8">
    <source>
        <dbReference type="ARBA" id="ARBA00022967"/>
    </source>
</evidence>
<keyword evidence="15" id="KW-0739">Sodium transport</keyword>
<keyword evidence="12" id="KW-0406">Ion transport</keyword>
<keyword evidence="9" id="KW-1133">Transmembrane helix</keyword>
<dbReference type="PANTHER" id="PTHR37838:SF1">
    <property type="entry name" value="NA(+)-TRANSLOCATING NADH-QUINONE REDUCTASE SUBUNIT C"/>
    <property type="match status" value="1"/>
</dbReference>
<dbReference type="SMART" id="SM00900">
    <property type="entry name" value="FMN_bind"/>
    <property type="match status" value="1"/>
</dbReference>
<proteinExistence type="predicted"/>
<keyword evidence="2" id="KW-1003">Cell membrane</keyword>
<evidence type="ECO:0000313" key="18">
    <source>
        <dbReference type="Proteomes" id="UP000177187"/>
    </source>
</evidence>
<dbReference type="GO" id="GO:0010181">
    <property type="term" value="F:FMN binding"/>
    <property type="evidence" value="ECO:0007669"/>
    <property type="project" value="InterPro"/>
</dbReference>
<evidence type="ECO:0000256" key="6">
    <source>
        <dbReference type="ARBA" id="ARBA00022643"/>
    </source>
</evidence>
<keyword evidence="10" id="KW-0520">NAD</keyword>
<sequence>MPFNKDSRPFMVLFLVAASVLVASALTALYAYTKPVIDEQKARLFNRRVIEVFGLADPEAELQPAQVDELYSKHVKQDEAGGMTLYRGYDDAGEELGVAFEASGSGLWSVIKVLVALTPDYRNIYRLRVLEQGETPGLGGRIAEPEFLQKFDDLPLGPAPGYVGVVAYQAPDQPYEVAAITGATQTSKSLEKLLNEGIAAFLDAVKGGTP</sequence>
<evidence type="ECO:0000256" key="15">
    <source>
        <dbReference type="ARBA" id="ARBA00023201"/>
    </source>
</evidence>
<keyword evidence="3" id="KW-0997">Cell inner membrane</keyword>
<keyword evidence="1" id="KW-0813">Transport</keyword>
<name>A0A1F5FHF6_9BACT</name>
<reference evidence="17 18" key="1">
    <citation type="journal article" date="2016" name="Nat. Commun.">
        <title>Thousands of microbial genomes shed light on interconnected biogeochemical processes in an aquifer system.</title>
        <authorList>
            <person name="Anantharaman K."/>
            <person name="Brown C.T."/>
            <person name="Hug L.A."/>
            <person name="Sharon I."/>
            <person name="Castelle C.J."/>
            <person name="Probst A.J."/>
            <person name="Thomas B.C."/>
            <person name="Singh A."/>
            <person name="Wilkins M.J."/>
            <person name="Karaoz U."/>
            <person name="Brodie E.L."/>
            <person name="Williams K.H."/>
            <person name="Hubbard S.S."/>
            <person name="Banfield J.F."/>
        </authorList>
    </citation>
    <scope>NUCLEOTIDE SEQUENCE [LARGE SCALE GENOMIC DNA]</scope>
</reference>
<evidence type="ECO:0000256" key="9">
    <source>
        <dbReference type="ARBA" id="ARBA00022989"/>
    </source>
</evidence>
<keyword evidence="8" id="KW-1278">Translocase</keyword>
<evidence type="ECO:0000259" key="16">
    <source>
        <dbReference type="SMART" id="SM00900"/>
    </source>
</evidence>
<gene>
    <name evidence="17" type="ORF">A2Y64_04125</name>
</gene>
<evidence type="ECO:0000313" key="17">
    <source>
        <dbReference type="EMBL" id="OGD78997.1"/>
    </source>
</evidence>
<evidence type="ECO:0000256" key="5">
    <source>
        <dbReference type="ARBA" id="ARBA00022630"/>
    </source>
</evidence>
<comment type="caution">
    <text evidence="17">The sequence shown here is derived from an EMBL/GenBank/DDBJ whole genome shotgun (WGS) entry which is preliminary data.</text>
</comment>
<evidence type="ECO:0000256" key="10">
    <source>
        <dbReference type="ARBA" id="ARBA00023027"/>
    </source>
</evidence>
<evidence type="ECO:0000256" key="7">
    <source>
        <dbReference type="ARBA" id="ARBA00022692"/>
    </source>
</evidence>
<dbReference type="InterPro" id="IPR010204">
    <property type="entry name" value="NqrC"/>
</dbReference>
<dbReference type="GO" id="GO:0016020">
    <property type="term" value="C:membrane"/>
    <property type="evidence" value="ECO:0007669"/>
    <property type="project" value="InterPro"/>
</dbReference>
<keyword evidence="13" id="KW-0830">Ubiquinone</keyword>
<dbReference type="PANTHER" id="PTHR37838">
    <property type="entry name" value="NA(+)-TRANSLOCATING NADH-QUINONE REDUCTASE SUBUNIT C"/>
    <property type="match status" value="1"/>
</dbReference>